<evidence type="ECO:0000313" key="1">
    <source>
        <dbReference type="EMBL" id="BAG16858.1"/>
    </source>
</evidence>
<proteinExistence type="predicted"/>
<sequence>MITPASLTRLLVERRLGEPAPSWQTAGRLRWHDGATRGASVFAGAMDDGTWIMVHSLSGQPLPTEEMAAQVLKNAVTKMSREI</sequence>
<protein>
    <recommendedName>
        <fullName evidence="4">Beta-lactamase</fullName>
    </recommendedName>
</protein>
<dbReference type="AlphaFoldDB" id="B1VKN2"/>
<evidence type="ECO:0008006" key="4">
    <source>
        <dbReference type="Google" id="ProtNLM"/>
    </source>
</evidence>
<dbReference type="KEGG" id="sgr:SGR_7110t"/>
<dbReference type="HOGENOM" id="CLU_2541116_0_0_11"/>
<evidence type="ECO:0000313" key="2">
    <source>
        <dbReference type="EMBL" id="BAG23937.1"/>
    </source>
</evidence>
<dbReference type="RefSeq" id="WP_012377445.1">
    <property type="nucleotide sequence ID" value="NC_010572.1"/>
</dbReference>
<dbReference type="Proteomes" id="UP000001685">
    <property type="component" value="Chromosome"/>
</dbReference>
<reference evidence="3" key="1">
    <citation type="journal article" date="2008" name="J. Bacteriol.">
        <title>Genome sequence of the streptomycin-producing microorganism Streptomyces griseus IFO 13350.</title>
        <authorList>
            <person name="Ohnishi Y."/>
            <person name="Ishikawa J."/>
            <person name="Hara H."/>
            <person name="Suzuki H."/>
            <person name="Ikenoya M."/>
            <person name="Ikeda H."/>
            <person name="Yamashita A."/>
            <person name="Hattori M."/>
            <person name="Horinouchi S."/>
        </authorList>
    </citation>
    <scope>NUCLEOTIDE SEQUENCE [LARGE SCALE GENOMIC DNA]</scope>
    <source>
        <strain evidence="3">JCM 4626 / NBRC 13350</strain>
    </source>
</reference>
<gene>
    <name evidence="1" type="ordered locus">SGR_29t</name>
    <name evidence="2" type="ordered locus">SGR_7110t</name>
</gene>
<evidence type="ECO:0000313" key="3">
    <source>
        <dbReference type="Proteomes" id="UP000001685"/>
    </source>
</evidence>
<dbReference type="EMBL" id="AP009493">
    <property type="protein sequence ID" value="BAG16858.1"/>
    <property type="molecule type" value="Genomic_DNA"/>
</dbReference>
<accession>B1VKN2</accession>
<dbReference type="EMBL" id="AP009493">
    <property type="protein sequence ID" value="BAG23937.1"/>
    <property type="molecule type" value="Genomic_DNA"/>
</dbReference>
<dbReference type="KEGG" id="sgr:SGR_29t"/>
<reference evidence="1" key="2">
    <citation type="journal article" date="2008" name="J. Bacteriol.">
        <title>The genome sequence of the streptomycin-producing microorganism Streptomyces griseus IFO 13350.</title>
        <authorList>
            <person name="Ohnishi Y."/>
            <person name="Ishikawa J."/>
            <person name="Hara H."/>
            <person name="Suzuki H."/>
            <person name="Ikenoya M."/>
            <person name="Ikeda H."/>
            <person name="Yamashita A."/>
            <person name="Hattori M."/>
            <person name="Horinouchi S."/>
        </authorList>
    </citation>
    <scope>NUCLEOTIDE SEQUENCE</scope>
    <source>
        <strain evidence="1">NBRC 13350</strain>
    </source>
</reference>
<reference evidence="1" key="4">
    <citation type="journal article" date="2008" name="Microbiology">
        <title>Conditionally positive effect of the TetR-family transcriptional regulator AtrA on streptomycin production by Streptomyces griseus.</title>
        <authorList>
            <person name="Hirano S."/>
            <person name="Tanaka K."/>
            <person name="Ohnishi Y."/>
            <person name="Horinouchi S."/>
        </authorList>
    </citation>
    <scope>NUCLEOTIDE SEQUENCE</scope>
    <source>
        <strain evidence="1">NBRC 13350</strain>
    </source>
</reference>
<reference evidence="1" key="3">
    <citation type="journal article" date="2008" name="J. Biol. Chem.">
        <title>Phenolic lipids synthesized by type III polyketide synthase confer penicillin resistance on Streptomyces griseus.</title>
        <authorList>
            <person name="Funabashi M."/>
            <person name="Funa N."/>
            <person name="Horinouchi S."/>
        </authorList>
    </citation>
    <scope>NUCLEOTIDE SEQUENCE</scope>
    <source>
        <strain evidence="1">NBRC 13350</strain>
    </source>
</reference>
<name>B1VKN2_STRGG</name>
<organism evidence="1 3">
    <name type="scientific">Streptomyces griseus subsp. griseus (strain JCM 4626 / CBS 651.72 / NBRC 13350 / KCC S-0626 / ISP 5235)</name>
    <dbReference type="NCBI Taxonomy" id="455632"/>
    <lineage>
        <taxon>Bacteria</taxon>
        <taxon>Bacillati</taxon>
        <taxon>Actinomycetota</taxon>
        <taxon>Actinomycetes</taxon>
        <taxon>Kitasatosporales</taxon>
        <taxon>Streptomycetaceae</taxon>
        <taxon>Streptomyces</taxon>
    </lineage>
</organism>